<comment type="caution">
    <text evidence="2">The sequence shown here is derived from an EMBL/GenBank/DDBJ whole genome shotgun (WGS) entry which is preliminary data.</text>
</comment>
<evidence type="ECO:0000313" key="3">
    <source>
        <dbReference type="Proteomes" id="UP000593577"/>
    </source>
</evidence>
<name>A0A7J8WLZ6_GOSAI</name>
<organism evidence="2 3">
    <name type="scientific">Gossypium aridum</name>
    <name type="common">American cotton</name>
    <name type="synonym">Erioxylum aridum</name>
    <dbReference type="NCBI Taxonomy" id="34290"/>
    <lineage>
        <taxon>Eukaryota</taxon>
        <taxon>Viridiplantae</taxon>
        <taxon>Streptophyta</taxon>
        <taxon>Embryophyta</taxon>
        <taxon>Tracheophyta</taxon>
        <taxon>Spermatophyta</taxon>
        <taxon>Magnoliopsida</taxon>
        <taxon>eudicotyledons</taxon>
        <taxon>Gunneridae</taxon>
        <taxon>Pentapetalae</taxon>
        <taxon>rosids</taxon>
        <taxon>malvids</taxon>
        <taxon>Malvales</taxon>
        <taxon>Malvaceae</taxon>
        <taxon>Malvoideae</taxon>
        <taxon>Gossypium</taxon>
    </lineage>
</organism>
<dbReference type="InterPro" id="IPR036397">
    <property type="entry name" value="RNaseH_sf"/>
</dbReference>
<dbReference type="Proteomes" id="UP000593577">
    <property type="component" value="Unassembled WGS sequence"/>
</dbReference>
<feature type="domain" description="RNase H type-1" evidence="1">
    <location>
        <begin position="59"/>
        <end position="118"/>
    </location>
</feature>
<dbReference type="EMBL" id="JABFAA010000002">
    <property type="protein sequence ID" value="MBA0675922.1"/>
    <property type="molecule type" value="Genomic_DNA"/>
</dbReference>
<reference evidence="2 3" key="1">
    <citation type="journal article" date="2019" name="Genome Biol. Evol.">
        <title>Insights into the evolution of the New World diploid cottons (Gossypium, subgenus Houzingenia) based on genome sequencing.</title>
        <authorList>
            <person name="Grover C.E."/>
            <person name="Arick M.A. 2nd"/>
            <person name="Thrash A."/>
            <person name="Conover J.L."/>
            <person name="Sanders W.S."/>
            <person name="Peterson D.G."/>
            <person name="Frelichowski J.E."/>
            <person name="Scheffler J.A."/>
            <person name="Scheffler B.E."/>
            <person name="Wendel J.F."/>
        </authorList>
    </citation>
    <scope>NUCLEOTIDE SEQUENCE [LARGE SCALE GENOMIC DNA]</scope>
    <source>
        <strain evidence="2">185</strain>
        <tissue evidence="2">Leaf</tissue>
    </source>
</reference>
<protein>
    <recommendedName>
        <fullName evidence="1">RNase H type-1 domain-containing protein</fullName>
    </recommendedName>
</protein>
<dbReference type="Pfam" id="PF13456">
    <property type="entry name" value="RVT_3"/>
    <property type="match status" value="1"/>
</dbReference>
<dbReference type="GO" id="GO:0004523">
    <property type="term" value="F:RNA-DNA hybrid ribonuclease activity"/>
    <property type="evidence" value="ECO:0007669"/>
    <property type="project" value="InterPro"/>
</dbReference>
<evidence type="ECO:0000313" key="2">
    <source>
        <dbReference type="EMBL" id="MBA0675922.1"/>
    </source>
</evidence>
<gene>
    <name evidence="2" type="ORF">Goari_017439</name>
</gene>
<sequence length="154" mass="18073">MAQLQGRQETLFLEVCCGINLEIGFSASIDTWENVHLLRRNFGASWMGSLLCLIKDIDRRVIIQTDNLDVVQALSNIELEESCITLFRRLHKTMRSERQWQIRYVPREHNIVVNRLAKLNLKWKLSLQVFNVALKEILKVLQQDKLSNTFKHLN</sequence>
<dbReference type="GO" id="GO:0003676">
    <property type="term" value="F:nucleic acid binding"/>
    <property type="evidence" value="ECO:0007669"/>
    <property type="project" value="InterPro"/>
</dbReference>
<keyword evidence="3" id="KW-1185">Reference proteome</keyword>
<dbReference type="Gene3D" id="3.30.420.10">
    <property type="entry name" value="Ribonuclease H-like superfamily/Ribonuclease H"/>
    <property type="match status" value="1"/>
</dbReference>
<dbReference type="InterPro" id="IPR002156">
    <property type="entry name" value="RNaseH_domain"/>
</dbReference>
<accession>A0A7J8WLZ6</accession>
<proteinExistence type="predicted"/>
<dbReference type="AlphaFoldDB" id="A0A7J8WLZ6"/>
<evidence type="ECO:0000259" key="1">
    <source>
        <dbReference type="Pfam" id="PF13456"/>
    </source>
</evidence>